<accession>G0VG68</accession>
<dbReference type="OMA" id="SSPRQYM"/>
<comment type="subcellular location">
    <subcellularLocation>
        <location evidence="1">Membrane</location>
        <topology evidence="1">Multi-pass membrane protein</topology>
    </subcellularLocation>
</comment>
<evidence type="ECO:0000256" key="5">
    <source>
        <dbReference type="ARBA" id="ARBA00023136"/>
    </source>
</evidence>
<dbReference type="InParanoid" id="G0VG68"/>
<organism evidence="7 8">
    <name type="scientific">Naumovozyma castellii</name>
    <name type="common">Yeast</name>
    <name type="synonym">Saccharomyces castellii</name>
    <dbReference type="NCBI Taxonomy" id="27288"/>
    <lineage>
        <taxon>Eukaryota</taxon>
        <taxon>Fungi</taxon>
        <taxon>Dikarya</taxon>
        <taxon>Ascomycota</taxon>
        <taxon>Saccharomycotina</taxon>
        <taxon>Saccharomycetes</taxon>
        <taxon>Saccharomycetales</taxon>
        <taxon>Saccharomycetaceae</taxon>
        <taxon>Naumovozyma</taxon>
    </lineage>
</organism>
<dbReference type="HOGENOM" id="CLU_056195_0_0_1"/>
<evidence type="ECO:0000256" key="2">
    <source>
        <dbReference type="ARBA" id="ARBA00006945"/>
    </source>
</evidence>
<reference key="2">
    <citation type="submission" date="2011-08" db="EMBL/GenBank/DDBJ databases">
        <title>Genome sequence of Naumovozyma castellii.</title>
        <authorList>
            <person name="Gordon J.L."/>
            <person name="Armisen D."/>
            <person name="Proux-Wera E."/>
            <person name="OhEigeartaigh S.S."/>
            <person name="Byrne K.P."/>
            <person name="Wolfe K.H."/>
        </authorList>
    </citation>
    <scope>NUCLEOTIDE SEQUENCE</scope>
    <source>
        <strain>Type strain:CBS 4309</strain>
    </source>
</reference>
<proteinExistence type="inferred from homology"/>
<evidence type="ECO:0000313" key="8">
    <source>
        <dbReference type="Proteomes" id="UP000001640"/>
    </source>
</evidence>
<evidence type="ECO:0000313" key="7">
    <source>
        <dbReference type="EMBL" id="CCC70488.1"/>
    </source>
</evidence>
<dbReference type="OrthoDB" id="7859621at2759"/>
<feature type="transmembrane region" description="Helical" evidence="6">
    <location>
        <begin position="138"/>
        <end position="157"/>
    </location>
</feature>
<evidence type="ECO:0000256" key="6">
    <source>
        <dbReference type="SAM" id="Phobius"/>
    </source>
</evidence>
<dbReference type="STRING" id="1064592.G0VG68"/>
<comment type="similarity">
    <text evidence="2">Belongs to the SURF4 family.</text>
</comment>
<dbReference type="Pfam" id="PF02077">
    <property type="entry name" value="SURF4"/>
    <property type="match status" value="1"/>
</dbReference>
<dbReference type="PROSITE" id="PS01339">
    <property type="entry name" value="SURF4"/>
    <property type="match status" value="1"/>
</dbReference>
<keyword evidence="4 6" id="KW-1133">Transmembrane helix</keyword>
<evidence type="ECO:0008006" key="9">
    <source>
        <dbReference type="Google" id="ProtNLM"/>
    </source>
</evidence>
<dbReference type="KEGG" id="ncs:NCAS_0E04180"/>
<gene>
    <name evidence="7" type="primary">NCAS0E04180</name>
    <name evidence="7" type="ordered locus">NCAS_0E04180</name>
</gene>
<dbReference type="InterPro" id="IPR002995">
    <property type="entry name" value="Surf4"/>
</dbReference>
<dbReference type="eggNOG" id="KOG3998">
    <property type="taxonomic scope" value="Eukaryota"/>
</dbReference>
<feature type="transmembrane region" description="Helical" evidence="6">
    <location>
        <begin position="109"/>
        <end position="131"/>
    </location>
</feature>
<evidence type="ECO:0000256" key="1">
    <source>
        <dbReference type="ARBA" id="ARBA00004141"/>
    </source>
</evidence>
<keyword evidence="5 6" id="KW-0472">Membrane</keyword>
<evidence type="ECO:0000256" key="3">
    <source>
        <dbReference type="ARBA" id="ARBA00022692"/>
    </source>
</evidence>
<protein>
    <recommendedName>
        <fullName evidence="9">ER-derived vesicles protein ERV29</fullName>
    </recommendedName>
</protein>
<dbReference type="GO" id="GO:0016020">
    <property type="term" value="C:membrane"/>
    <property type="evidence" value="ECO:0007669"/>
    <property type="project" value="UniProtKB-SubCell"/>
</dbReference>
<feature type="transmembrane region" description="Helical" evidence="6">
    <location>
        <begin position="250"/>
        <end position="269"/>
    </location>
</feature>
<sequence length="311" mass="35415">MSFRGQSASLNGVPMNGGSSYNTYQMNNSANRSTQFSKPFFNQCKEHLDKWNDKLEELSHHPFINKIKPYIPSIARFCIVATFYEDSLRIFSQWSDQVNYLQEWQHYPYFFVILFLFIVSMTMSVGSTFLILRKHTNYATLALGAVVLFQGLVYGLFTSSSFILRNFSVIGGLIIAYSDSIVQNKVTFGMLPELSNPNDKIKGYLLLAGRILNVLMFVGFTFGKSWITIILTIICTVCFAIGFKTKLASVLLGLILAFYNITLNNYWWRNVSERDFLKYEFFQNLSIIGGLLLVTNTGAGDLSVDSKKKIY</sequence>
<dbReference type="RefSeq" id="XP_003676844.1">
    <property type="nucleotide sequence ID" value="XM_003676796.1"/>
</dbReference>
<evidence type="ECO:0000256" key="4">
    <source>
        <dbReference type="ARBA" id="ARBA00022989"/>
    </source>
</evidence>
<dbReference type="GeneID" id="96904115"/>
<feature type="transmembrane region" description="Helical" evidence="6">
    <location>
        <begin position="203"/>
        <end position="220"/>
    </location>
</feature>
<keyword evidence="3 6" id="KW-0812">Transmembrane</keyword>
<feature type="transmembrane region" description="Helical" evidence="6">
    <location>
        <begin position="226"/>
        <end position="243"/>
    </location>
</feature>
<dbReference type="EMBL" id="HE576756">
    <property type="protein sequence ID" value="CCC70488.1"/>
    <property type="molecule type" value="Genomic_DNA"/>
</dbReference>
<dbReference type="AlphaFoldDB" id="G0VG68"/>
<reference evidence="7 8" key="1">
    <citation type="journal article" date="2011" name="Proc. Natl. Acad. Sci. U.S.A.">
        <title>Evolutionary erosion of yeast sex chromosomes by mating-type switching accidents.</title>
        <authorList>
            <person name="Gordon J.L."/>
            <person name="Armisen D."/>
            <person name="Proux-Wera E."/>
            <person name="Oheigeartaigh S.S."/>
            <person name="Byrne K.P."/>
            <person name="Wolfe K.H."/>
        </authorList>
    </citation>
    <scope>NUCLEOTIDE SEQUENCE [LARGE SCALE GENOMIC DNA]</scope>
    <source>
        <strain evidence="8">ATCC 76901 / BCRC 22586 / CBS 4309 / NBRC 1992 / NRRL Y-12630</strain>
    </source>
</reference>
<name>G0VG68_NAUCA</name>
<dbReference type="Proteomes" id="UP000001640">
    <property type="component" value="Chromosome 5"/>
</dbReference>
<feature type="transmembrane region" description="Helical" evidence="6">
    <location>
        <begin position="281"/>
        <end position="299"/>
    </location>
</feature>
<keyword evidence="8" id="KW-1185">Reference proteome</keyword>